<evidence type="ECO:0000313" key="1">
    <source>
        <dbReference type="EMBL" id="QBK85189.1"/>
    </source>
</evidence>
<reference evidence="1" key="1">
    <citation type="journal article" date="2019" name="MBio">
        <title>Virus Genomes from Deep Sea Sediments Expand the Ocean Megavirome and Support Independent Origins of Viral Gigantism.</title>
        <authorList>
            <person name="Backstrom D."/>
            <person name="Yutin N."/>
            <person name="Jorgensen S.L."/>
            <person name="Dharamshi J."/>
            <person name="Homa F."/>
            <person name="Zaremba-Niedwiedzka K."/>
            <person name="Spang A."/>
            <person name="Wolf Y.I."/>
            <person name="Koonin E.V."/>
            <person name="Ettema T.J."/>
        </authorList>
    </citation>
    <scope>NUCLEOTIDE SEQUENCE</scope>
</reference>
<protein>
    <submittedName>
        <fullName evidence="1">Uncharacterized protein</fullName>
    </submittedName>
</protein>
<proteinExistence type="predicted"/>
<name>A0A481YQ66_9VIRU</name>
<gene>
    <name evidence="1" type="ORF">LCDPAC02_03880</name>
</gene>
<dbReference type="EMBL" id="MK500307">
    <property type="protein sequence ID" value="QBK85189.1"/>
    <property type="molecule type" value="Genomic_DNA"/>
</dbReference>
<accession>A0A481YQ66</accession>
<sequence>MYKYYSNIELYNVLTKTNENIHNTYDLKWNNMKAILMYENLSSENTATSMNKEEEGRAIFVKPKYRNKLIPFVITVFDAKPDYYYVCNYPRPFVPCGKVTLPHTPSKPFKLFTKTVKLNDGTIDIYFDNLDMMLVEIFSFMTWYDMKKTDKVIYCLLQSLHERNITNLLSYQDLSMDVTYWFEILFNQFDFSIVE</sequence>
<organism evidence="1">
    <name type="scientific">Pithovirus LCDPAC02</name>
    <dbReference type="NCBI Taxonomy" id="2506601"/>
    <lineage>
        <taxon>Viruses</taxon>
        <taxon>Pithoviruses</taxon>
    </lineage>
</organism>